<name>A0A0A0K7J5_CUCSA</name>
<dbReference type="PANTHER" id="PTHR22814:SF368">
    <property type="entry name" value="HMA DOMAIN-CONTAINING PROTEIN"/>
    <property type="match status" value="1"/>
</dbReference>
<dbReference type="OMA" id="INCCDKC"/>
<dbReference type="SUPFAM" id="SSF55008">
    <property type="entry name" value="HMA, heavy metal-associated domain"/>
    <property type="match status" value="1"/>
</dbReference>
<evidence type="ECO:0000313" key="4">
    <source>
        <dbReference type="Proteomes" id="UP000029981"/>
    </source>
</evidence>
<organism evidence="3 4">
    <name type="scientific">Cucumis sativus</name>
    <name type="common">Cucumber</name>
    <dbReference type="NCBI Taxonomy" id="3659"/>
    <lineage>
        <taxon>Eukaryota</taxon>
        <taxon>Viridiplantae</taxon>
        <taxon>Streptophyta</taxon>
        <taxon>Embryophyta</taxon>
        <taxon>Tracheophyta</taxon>
        <taxon>Spermatophyta</taxon>
        <taxon>Magnoliopsida</taxon>
        <taxon>eudicotyledons</taxon>
        <taxon>Gunneridae</taxon>
        <taxon>Pentapetalae</taxon>
        <taxon>rosids</taxon>
        <taxon>fabids</taxon>
        <taxon>Cucurbitales</taxon>
        <taxon>Cucurbitaceae</taxon>
        <taxon>Benincaseae</taxon>
        <taxon>Cucumis</taxon>
    </lineage>
</organism>
<dbReference type="PANTHER" id="PTHR22814">
    <property type="entry name" value="COPPER TRANSPORT PROTEIN ATOX1-RELATED"/>
    <property type="match status" value="1"/>
</dbReference>
<keyword evidence="4" id="KW-1185">Reference proteome</keyword>
<dbReference type="InterPro" id="IPR006121">
    <property type="entry name" value="HMA_dom"/>
</dbReference>
<gene>
    <name evidence="3" type="ORF">Csa_7G392370</name>
</gene>
<dbReference type="Proteomes" id="UP000029981">
    <property type="component" value="Chromosome 7"/>
</dbReference>
<dbReference type="Pfam" id="PF00403">
    <property type="entry name" value="HMA"/>
    <property type="match status" value="1"/>
</dbReference>
<protein>
    <recommendedName>
        <fullName evidence="2">HMA domain-containing protein</fullName>
    </recommendedName>
</protein>
<reference evidence="3 4" key="4">
    <citation type="journal article" date="2011" name="BMC Genomics">
        <title>RNA-Seq improves annotation of protein-coding genes in the cucumber genome.</title>
        <authorList>
            <person name="Li Z."/>
            <person name="Zhang Z."/>
            <person name="Yan P."/>
            <person name="Huang S."/>
            <person name="Fei Z."/>
            <person name="Lin K."/>
        </authorList>
    </citation>
    <scope>NUCLEOTIDE SEQUENCE [LARGE SCALE GENOMIC DNA]</scope>
    <source>
        <strain evidence="4">cv. 9930</strain>
    </source>
</reference>
<dbReference type="CDD" id="cd00371">
    <property type="entry name" value="HMA"/>
    <property type="match status" value="1"/>
</dbReference>
<dbReference type="EMBL" id="CM002928">
    <property type="protein sequence ID" value="KGN44864.1"/>
    <property type="molecule type" value="Genomic_DNA"/>
</dbReference>
<dbReference type="KEGG" id="csv:105436166"/>
<feature type="domain" description="HMA" evidence="2">
    <location>
        <begin position="9"/>
        <end position="73"/>
    </location>
</feature>
<dbReference type="Gene3D" id="3.30.70.100">
    <property type="match status" value="1"/>
</dbReference>
<evidence type="ECO:0000259" key="2">
    <source>
        <dbReference type="PROSITE" id="PS50846"/>
    </source>
</evidence>
<dbReference type="InterPro" id="IPR036163">
    <property type="entry name" value="HMA_dom_sf"/>
</dbReference>
<reference evidence="3 4" key="3">
    <citation type="journal article" date="2010" name="BMC Genomics">
        <title>Transcriptome sequencing and comparative analysis of cucumber flowers with different sex types.</title>
        <authorList>
            <person name="Guo S."/>
            <person name="Zheng Y."/>
            <person name="Joung J.G."/>
            <person name="Liu S."/>
            <person name="Zhang Z."/>
            <person name="Crasta O.R."/>
            <person name="Sobral B.W."/>
            <person name="Xu Y."/>
            <person name="Huang S."/>
            <person name="Fei Z."/>
        </authorList>
    </citation>
    <scope>NUCLEOTIDE SEQUENCE [LARGE SCALE GENOMIC DNA]</scope>
    <source>
        <strain evidence="4">cv. 9930</strain>
    </source>
</reference>
<proteinExistence type="predicted"/>
<evidence type="ECO:0000256" key="1">
    <source>
        <dbReference type="ARBA" id="ARBA00022723"/>
    </source>
</evidence>
<keyword evidence="1" id="KW-0479">Metal-binding</keyword>
<dbReference type="OrthoDB" id="1110082at2759"/>
<dbReference type="STRING" id="3659.A0A0A0K7J5"/>
<reference evidence="3 4" key="1">
    <citation type="journal article" date="2009" name="Nat. Genet.">
        <title>The genome of the cucumber, Cucumis sativus L.</title>
        <authorList>
            <person name="Huang S."/>
            <person name="Li R."/>
            <person name="Zhang Z."/>
            <person name="Li L."/>
            <person name="Gu X."/>
            <person name="Fan W."/>
            <person name="Lucas W.J."/>
            <person name="Wang X."/>
            <person name="Xie B."/>
            <person name="Ni P."/>
            <person name="Ren Y."/>
            <person name="Zhu H."/>
            <person name="Li J."/>
            <person name="Lin K."/>
            <person name="Jin W."/>
            <person name="Fei Z."/>
            <person name="Li G."/>
            <person name="Staub J."/>
            <person name="Kilian A."/>
            <person name="van der Vossen E.A."/>
            <person name="Wu Y."/>
            <person name="Guo J."/>
            <person name="He J."/>
            <person name="Jia Z."/>
            <person name="Ren Y."/>
            <person name="Tian G."/>
            <person name="Lu Y."/>
            <person name="Ruan J."/>
            <person name="Qian W."/>
            <person name="Wang M."/>
            <person name="Huang Q."/>
            <person name="Li B."/>
            <person name="Xuan Z."/>
            <person name="Cao J."/>
            <person name="Asan"/>
            <person name="Wu Z."/>
            <person name="Zhang J."/>
            <person name="Cai Q."/>
            <person name="Bai Y."/>
            <person name="Zhao B."/>
            <person name="Han Y."/>
            <person name="Li Y."/>
            <person name="Li X."/>
            <person name="Wang S."/>
            <person name="Shi Q."/>
            <person name="Liu S."/>
            <person name="Cho W.K."/>
            <person name="Kim J.Y."/>
            <person name="Xu Y."/>
            <person name="Heller-Uszynska K."/>
            <person name="Miao H."/>
            <person name="Cheng Z."/>
            <person name="Zhang S."/>
            <person name="Wu J."/>
            <person name="Yang Y."/>
            <person name="Kang H."/>
            <person name="Li M."/>
            <person name="Liang H."/>
            <person name="Ren X."/>
            <person name="Shi Z."/>
            <person name="Wen M."/>
            <person name="Jian M."/>
            <person name="Yang H."/>
            <person name="Zhang G."/>
            <person name="Yang Z."/>
            <person name="Chen R."/>
            <person name="Liu S."/>
            <person name="Li J."/>
            <person name="Ma L."/>
            <person name="Liu H."/>
            <person name="Zhou Y."/>
            <person name="Zhao J."/>
            <person name="Fang X."/>
            <person name="Li G."/>
            <person name="Fang L."/>
            <person name="Li Y."/>
            <person name="Liu D."/>
            <person name="Zheng H."/>
            <person name="Zhang Y."/>
            <person name="Qin N."/>
            <person name="Li Z."/>
            <person name="Yang G."/>
            <person name="Yang S."/>
            <person name="Bolund L."/>
            <person name="Kristiansen K."/>
            <person name="Zheng H."/>
            <person name="Li S."/>
            <person name="Zhang X."/>
            <person name="Yang H."/>
            <person name="Wang J."/>
            <person name="Sun R."/>
            <person name="Zhang B."/>
            <person name="Jiang S."/>
            <person name="Wang J."/>
            <person name="Du Y."/>
            <person name="Li S."/>
        </authorList>
    </citation>
    <scope>NUCLEOTIDE SEQUENCE [LARGE SCALE GENOMIC DNA]</scope>
    <source>
        <strain evidence="4">cv. 9930</strain>
    </source>
</reference>
<dbReference type="Gramene" id="KGN44864">
    <property type="protein sequence ID" value="KGN44864"/>
    <property type="gene ID" value="Csa_7G392370"/>
</dbReference>
<accession>A0A0A0K7J5</accession>
<reference evidence="3 4" key="2">
    <citation type="journal article" date="2009" name="PLoS ONE">
        <title>An integrated genetic and cytogenetic map of the cucumber genome.</title>
        <authorList>
            <person name="Ren Y."/>
            <person name="Zhang Z."/>
            <person name="Liu J."/>
            <person name="Staub J.E."/>
            <person name="Han Y."/>
            <person name="Cheng Z."/>
            <person name="Li X."/>
            <person name="Lu J."/>
            <person name="Miao H."/>
            <person name="Kang H."/>
            <person name="Xie B."/>
            <person name="Gu X."/>
            <person name="Wang X."/>
            <person name="Du Y."/>
            <person name="Jin W."/>
            <person name="Huang S."/>
        </authorList>
    </citation>
    <scope>NUCLEOTIDE SEQUENCE [LARGE SCALE GENOMIC DNA]</scope>
    <source>
        <strain evidence="4">cv. 9930</strain>
    </source>
</reference>
<sequence length="239" mass="27335">MADDETSSSSICTIKMNINCCQKCPLKLERKLLKSNGVESVAINQHKGLVTVIGDIDPIVLLQKIQAMGKEAKLWFFQKESDRDDCSKSALKIEHDSIESDSNNEDDNKLFDWHSQHKCVTETIQMKEATSSDVHSCSYSQSLPPPLFSNVHAYPHSRSLLPAMSSNVHVYSYSRSLPQFGYQTGWPYQQSVPGHTFTPHSSYLQPHPPPPAYHYFQHRSPPRDNPMVHYTDYRDNYRF</sequence>
<evidence type="ECO:0000313" key="3">
    <source>
        <dbReference type="EMBL" id="KGN44864.1"/>
    </source>
</evidence>
<dbReference type="AlphaFoldDB" id="A0A0A0K7J5"/>
<dbReference type="GO" id="GO:0046872">
    <property type="term" value="F:metal ion binding"/>
    <property type="evidence" value="ECO:0007669"/>
    <property type="project" value="UniProtKB-KW"/>
</dbReference>
<dbReference type="PROSITE" id="PS50846">
    <property type="entry name" value="HMA_2"/>
    <property type="match status" value="1"/>
</dbReference>